<dbReference type="GO" id="GO:0090694">
    <property type="term" value="C:Scc2-Scc4 cohesin loading complex"/>
    <property type="evidence" value="ECO:0007669"/>
    <property type="project" value="TreeGrafter"/>
</dbReference>
<evidence type="ECO:0000256" key="5">
    <source>
        <dbReference type="ARBA" id="ARBA00023306"/>
    </source>
</evidence>
<evidence type="ECO:0000256" key="3">
    <source>
        <dbReference type="ARBA" id="ARBA00022737"/>
    </source>
</evidence>
<comment type="subcellular location">
    <subcellularLocation>
        <location evidence="1 6">Nucleus</location>
    </subcellularLocation>
</comment>
<evidence type="ECO:0000259" key="8">
    <source>
        <dbReference type="Pfam" id="PF12830"/>
    </source>
</evidence>
<dbReference type="InterPro" id="IPR011989">
    <property type="entry name" value="ARM-like"/>
</dbReference>
<feature type="region of interest" description="Disordered" evidence="7">
    <location>
        <begin position="450"/>
        <end position="469"/>
    </location>
</feature>
<gene>
    <name evidence="9" type="ORF">SERLADRAFT_450009</name>
</gene>
<evidence type="ECO:0000256" key="4">
    <source>
        <dbReference type="ARBA" id="ARBA00023242"/>
    </source>
</evidence>
<keyword evidence="5 6" id="KW-0131">Cell cycle</keyword>
<feature type="region of interest" description="Disordered" evidence="7">
    <location>
        <begin position="225"/>
        <end position="315"/>
    </location>
</feature>
<dbReference type="EMBL" id="GL945435">
    <property type="protein sequence ID" value="EGO23681.1"/>
    <property type="molecule type" value="Genomic_DNA"/>
</dbReference>
<feature type="domain" description="Sister chromatid cohesion C-terminal" evidence="8">
    <location>
        <begin position="1619"/>
        <end position="1802"/>
    </location>
</feature>
<protein>
    <recommendedName>
        <fullName evidence="6">Sister chromatid cohesion protein</fullName>
    </recommendedName>
</protein>
<reference evidence="9" key="1">
    <citation type="submission" date="2011-04" db="EMBL/GenBank/DDBJ databases">
        <title>Evolution of plant cell wall degrading machinery underlies the functional diversity of forest fungi.</title>
        <authorList>
            <consortium name="US DOE Joint Genome Institute (JGI-PGF)"/>
            <person name="Eastwood D.C."/>
            <person name="Floudas D."/>
            <person name="Binder M."/>
            <person name="Majcherczyk A."/>
            <person name="Schneider P."/>
            <person name="Aerts A."/>
            <person name="Asiegbu F.O."/>
            <person name="Baker S.E."/>
            <person name="Barry K."/>
            <person name="Bendiksby M."/>
            <person name="Blumentritt M."/>
            <person name="Coutinho P.M."/>
            <person name="Cullen D."/>
            <person name="Cullen D."/>
            <person name="Gathman A."/>
            <person name="Goodell B."/>
            <person name="Henrissat B."/>
            <person name="Ihrmark K."/>
            <person name="Kauserud H."/>
            <person name="Kohler A."/>
            <person name="LaButti K."/>
            <person name="Lapidus A."/>
            <person name="Lavin J.L."/>
            <person name="Lee Y.-H."/>
            <person name="Lindquist E."/>
            <person name="Lilly W."/>
            <person name="Lucas S."/>
            <person name="Morin E."/>
            <person name="Murat C."/>
            <person name="Oguiza J.A."/>
            <person name="Park J."/>
            <person name="Pisabarro A.G."/>
            <person name="Riley R."/>
            <person name="Rosling A."/>
            <person name="Salamov A."/>
            <person name="Schmidt O."/>
            <person name="Schmutz J."/>
            <person name="Skrede I."/>
            <person name="Stenlid J."/>
            <person name="Wiebenga A."/>
            <person name="Xie X."/>
            <person name="Kues U."/>
            <person name="Hibbett D.S."/>
            <person name="Hoffmeister D."/>
            <person name="Hogberg N."/>
            <person name="Martin F."/>
            <person name="Grigoriev I.V."/>
            <person name="Watkinson S.C."/>
        </authorList>
    </citation>
    <scope>NUCLEOTIDE SEQUENCE</scope>
    <source>
        <strain evidence="9">S7.9</strain>
    </source>
</reference>
<evidence type="ECO:0000256" key="1">
    <source>
        <dbReference type="ARBA" id="ARBA00004123"/>
    </source>
</evidence>
<accession>F8NYL0</accession>
<proteinExistence type="inferred from homology"/>
<keyword evidence="3 6" id="KW-0677">Repeat</keyword>
<dbReference type="Proteomes" id="UP000008064">
    <property type="component" value="Unassembled WGS sequence"/>
</dbReference>
<organism>
    <name type="scientific">Serpula lacrymans var. lacrymans (strain S7.9)</name>
    <name type="common">Dry rot fungus</name>
    <dbReference type="NCBI Taxonomy" id="578457"/>
    <lineage>
        <taxon>Eukaryota</taxon>
        <taxon>Fungi</taxon>
        <taxon>Dikarya</taxon>
        <taxon>Basidiomycota</taxon>
        <taxon>Agaricomycotina</taxon>
        <taxon>Agaricomycetes</taxon>
        <taxon>Agaricomycetidae</taxon>
        <taxon>Boletales</taxon>
        <taxon>Coniophorineae</taxon>
        <taxon>Serpulaceae</taxon>
        <taxon>Serpula</taxon>
    </lineage>
</organism>
<dbReference type="CDD" id="cd23958">
    <property type="entry name" value="SCC2"/>
    <property type="match status" value="1"/>
</dbReference>
<dbReference type="GO" id="GO:0140588">
    <property type="term" value="P:chromatin looping"/>
    <property type="evidence" value="ECO:0007669"/>
    <property type="project" value="InterPro"/>
</dbReference>
<dbReference type="GO" id="GO:0071169">
    <property type="term" value="P:establishment of protein localization to chromatin"/>
    <property type="evidence" value="ECO:0007669"/>
    <property type="project" value="TreeGrafter"/>
</dbReference>
<dbReference type="Pfam" id="PF12830">
    <property type="entry name" value="Nipped-B_C"/>
    <property type="match status" value="1"/>
</dbReference>
<dbReference type="InterPro" id="IPR033031">
    <property type="entry name" value="Scc2/Nipped-B"/>
</dbReference>
<dbReference type="HOGENOM" id="CLU_000655_0_0_1"/>
<feature type="region of interest" description="Disordered" evidence="7">
    <location>
        <begin position="332"/>
        <end position="383"/>
    </location>
</feature>
<keyword evidence="4 6" id="KW-0539">Nucleus</keyword>
<dbReference type="GO" id="GO:0010468">
    <property type="term" value="P:regulation of gene expression"/>
    <property type="evidence" value="ECO:0007669"/>
    <property type="project" value="InterPro"/>
</dbReference>
<evidence type="ECO:0000256" key="2">
    <source>
        <dbReference type="ARBA" id="ARBA00009252"/>
    </source>
</evidence>
<evidence type="ECO:0000256" key="6">
    <source>
        <dbReference type="RuleBase" id="RU364107"/>
    </source>
</evidence>
<dbReference type="GO" id="GO:0034087">
    <property type="term" value="P:establishment of mitotic sister chromatid cohesion"/>
    <property type="evidence" value="ECO:0007669"/>
    <property type="project" value="TreeGrafter"/>
</dbReference>
<dbReference type="InterPro" id="IPR026003">
    <property type="entry name" value="Cohesin_HEAT"/>
</dbReference>
<sequence>MDDHYWHANQHYIHQHLQPVSSPEPAFNRVAADSVHGAHRLLAVYPMASATPTTHVARHINNLAVTANTPTYMQASYNNFHYPSHNAVVPQMNEYSHEISRLSAMPMPAQPTGYWERSRDQCMQVLGDPEYPSTSYSFPSQWSRSQGVQSGYQTPALASSIFQRMTPASAYPTPPPPSVTPSTSSLAFALGYPPETPQNVSHRFEDSSSFFNSFLEQQSQGLAQAFSGPNDHQMRTPSRHVHTLPHESPDPLALTSNSNCSAPSITPRKRKSTERVSTPSHKRLHAAHSDSTVISRVSAMTGSSSSSSSSKTPRRTLAYVEVPPLPKMWFTPSPLKTHSFRQGKTDSPDLGGYGSEDDDTHVSKTAGLTSVKSSARRTGDRDDRDPLEKFIALTDDIFDAEDSLPADVDRNPLSKEYFTSIGHDRDQPLLQPNIIRKLTKYIIQMAKPVKRTRRTTRENGLGGGTPKGKASLANVDSGVISRLLKILDRSVVAGENVEPFSTIPQAGAKNDSPRKGRKILKTRKTLTGVEEKISTSGSGDISQESTMVEEAAMAVEDSSTSSVLTNVDLEQLSKHLDVARDSVLAADCCIALLGSDRLIKQLYSEELIMACLSTIKNQLTSIVYPFVEASTIDRPNSALLKHLHKGSDASSIAHRRQLSELFQALSVALPHINRLISEEAVVMSDAIIIHTVYIAIGPFFVFEPGGDSDGKGKKENVVLSTLGNSSMRGLRLDALSLIRGVFARHESQRSWIIEEILTSLIKLSDGNKKAGQFRLRDGRSIKTVSALLLQLVQTSAHDIRIEASQIAKNRQRRFALRRQENINDRQAEPFLDELDLEEVRLYVGGLESASKAAKTIVIFLTQRSGKSKSTKSSNEAEYRAILDNLISDLLTVLYWPEWPAASLLLSVVCKFMVSSLDDVKSSQTDNNAAKNIALDHLGTIAARMRSSSLKVKQRQAGENVLPMEEIISTANSEEFRKLILRHQDIAMHLCKRSSDDQAYDSARELTAATWGQELALALNQVHNFLENPENETTQKHRDMLLFGGDLRNALRDVWKDNTVDVFDIGSQEEIVRIDQLAEEIGTIQSLKNTFGPILNVVLLALDAPQVFMRTKALRALGQIVTSDPSILSAANVRGAIEGHLLDSSPAVRDAAVELIGKYLVDSPAVAGDYYQRIADRIADTGLGVRKRVIRLLKSYYQVTDNMTRRVDISTKLVLRMLDEDNTVKDLAVKTLEELWFTITSLHGLSMKVRQSTKPTNGDKGGLLSNVSVIMGVATNFKDRQSPLEDLLRKMIADKDGTDLTSLRGSYTEICETLIDGLVDASDLPGFTVHTCIRTIFLFTTAYPPVLSGSNASTLLPYLKPATSPEEVIITDYLLKIFRASVPHMPRTSVKLGQELQLLLQPMILKPSTIGGVQGLQESVACMCAVVQNLTHDFNRLVALVKSCNARLQQAICRSTAQRMTPVEVRTLSILIFIVSLLGEHCDFDYVRNEYEDLASDLNTITRGSVVEHIYNSLLKLYEKYDDIGLQGRILQCLGFLFRAQPTLMTLESSAKIMDDTFKSSDEDSHGRLLRIMQDFLTAESVKQSIQSKVVNLKTHSSESEVNMEELVGNTDGFADSGVSSAIVQRYIASILDAALSQNAAIQAVAIDILSFTVKQGLAHPLQSFPIIIALETSPISAISARANALHAVLYSKHTSLLNVRYVVSARESFNYQKRIGTGVFKGYRLQSEPVALLQRWYSLVREKRGSRQDFLRSLVKVFDINGALQSSQDDIDFARYMAENFSAFDYKTQEEVLTVINYLTSVLSTAGMQLIEVLSPSNLLTQLHDASQTEAVEAVENPHVSAKLGASAVQRWDIAVIRSSVIVGMVMLLKAYLKMLYGLSEEKCIKFAPGKKSIVGDKAVTKRHHNPIMWDRLPFASTPLVDQDIENHRTMFLAIWSEDGVTVEPDDDST</sequence>
<dbReference type="RefSeq" id="XP_007319443.1">
    <property type="nucleotide sequence ID" value="XM_007319381.1"/>
</dbReference>
<dbReference type="PANTHER" id="PTHR21704">
    <property type="entry name" value="NIPPED-B-LIKE PROTEIN DELANGIN SCC2-RELATED"/>
    <property type="match status" value="1"/>
</dbReference>
<dbReference type="GeneID" id="18816604"/>
<dbReference type="KEGG" id="sla:SERLADRAFT_450009"/>
<name>F8NYL0_SERL9</name>
<dbReference type="Pfam" id="PF12765">
    <property type="entry name" value="Cohesin_HEAT"/>
    <property type="match status" value="1"/>
</dbReference>
<dbReference type="GO" id="GO:0061775">
    <property type="term" value="F:cohesin loader activity"/>
    <property type="evidence" value="ECO:0007669"/>
    <property type="project" value="InterPro"/>
</dbReference>
<dbReference type="SUPFAM" id="SSF48371">
    <property type="entry name" value="ARM repeat"/>
    <property type="match status" value="1"/>
</dbReference>
<dbReference type="OrthoDB" id="418242at2759"/>
<dbReference type="InterPro" id="IPR024986">
    <property type="entry name" value="Nipped-B_C"/>
</dbReference>
<dbReference type="Gene3D" id="1.25.10.10">
    <property type="entry name" value="Leucine-rich Repeat Variant"/>
    <property type="match status" value="1"/>
</dbReference>
<dbReference type="PANTHER" id="PTHR21704:SF18">
    <property type="entry name" value="NIPPED-B-LIKE PROTEIN"/>
    <property type="match status" value="1"/>
</dbReference>
<feature type="compositionally biased region" description="Polar residues" evidence="7">
    <location>
        <begin position="254"/>
        <end position="264"/>
    </location>
</feature>
<dbReference type="GO" id="GO:0003682">
    <property type="term" value="F:chromatin binding"/>
    <property type="evidence" value="ECO:0007669"/>
    <property type="project" value="TreeGrafter"/>
</dbReference>
<evidence type="ECO:0000256" key="7">
    <source>
        <dbReference type="SAM" id="MobiDB-lite"/>
    </source>
</evidence>
<comment type="similarity">
    <text evidence="2 6">Belongs to the SCC2/Nipped-B family.</text>
</comment>
<evidence type="ECO:0000313" key="9">
    <source>
        <dbReference type="EMBL" id="EGO23681.1"/>
    </source>
</evidence>
<dbReference type="GO" id="GO:1990414">
    <property type="term" value="P:replication-born double-strand break repair via sister chromatid exchange"/>
    <property type="evidence" value="ECO:0007669"/>
    <property type="project" value="TreeGrafter"/>
</dbReference>
<dbReference type="InterPro" id="IPR016024">
    <property type="entry name" value="ARM-type_fold"/>
</dbReference>
<feature type="compositionally biased region" description="Polar residues" evidence="7">
    <location>
        <begin position="289"/>
        <end position="302"/>
    </location>
</feature>